<gene>
    <name evidence="2" type="ORF">AVDCRST_MAG35-1218</name>
</gene>
<proteinExistence type="predicted"/>
<organism evidence="2">
    <name type="scientific">uncultured Quadrisphaera sp</name>
    <dbReference type="NCBI Taxonomy" id="904978"/>
    <lineage>
        <taxon>Bacteria</taxon>
        <taxon>Bacillati</taxon>
        <taxon>Actinomycetota</taxon>
        <taxon>Actinomycetes</taxon>
        <taxon>Kineosporiales</taxon>
        <taxon>Kineosporiaceae</taxon>
        <taxon>Quadrisphaera</taxon>
        <taxon>environmental samples</taxon>
    </lineage>
</organism>
<protein>
    <submittedName>
        <fullName evidence="2">Uncharacterized protein</fullName>
    </submittedName>
</protein>
<name>A0A6J4PDI8_9ACTN</name>
<feature type="region of interest" description="Disordered" evidence="1">
    <location>
        <begin position="1"/>
        <end position="27"/>
    </location>
</feature>
<feature type="non-terminal residue" evidence="2">
    <location>
        <position position="1"/>
    </location>
</feature>
<dbReference type="EMBL" id="CADCUY010000252">
    <property type="protein sequence ID" value="CAA9407028.1"/>
    <property type="molecule type" value="Genomic_DNA"/>
</dbReference>
<evidence type="ECO:0000256" key="1">
    <source>
        <dbReference type="SAM" id="MobiDB-lite"/>
    </source>
</evidence>
<accession>A0A6J4PDI8</accession>
<evidence type="ECO:0000313" key="2">
    <source>
        <dbReference type="EMBL" id="CAA9407028.1"/>
    </source>
</evidence>
<dbReference type="AlphaFoldDB" id="A0A6J4PDI8"/>
<sequence length="92" mass="9317">RGPRVRPAVFGGEARAGPAGAGGGAGGARRALLPVPRAVGRWARMRLVHAVREREAGAAASGSTTTLEVTGVAPAVLGYALPAWVALRLLVR</sequence>
<reference evidence="2" key="1">
    <citation type="submission" date="2020-02" db="EMBL/GenBank/DDBJ databases">
        <authorList>
            <person name="Meier V. D."/>
        </authorList>
    </citation>
    <scope>NUCLEOTIDE SEQUENCE</scope>
    <source>
        <strain evidence="2">AVDCRST_MAG35</strain>
    </source>
</reference>